<comment type="cofactor">
    <cofactor evidence="17">
        <name>Mg(2+)</name>
        <dbReference type="ChEBI" id="CHEBI:18420"/>
    </cofactor>
</comment>
<comment type="function">
    <text evidence="14 19">Bifunctional enzyme that catalyzes the epimerization of the S- and R-forms of NAD(P)HX and the dehydration of the S-form of NAD(P)HX at the expense of ADP, which is converted to AMP. This allows the repair of both epimers of NAD(P)HX, a damaged form of NAD(P)H that is a result of enzymatic or heat-dependent hydration.</text>
</comment>
<evidence type="ECO:0000256" key="3">
    <source>
        <dbReference type="ARBA" id="ARBA00006001"/>
    </source>
</evidence>
<evidence type="ECO:0000256" key="9">
    <source>
        <dbReference type="ARBA" id="ARBA00022958"/>
    </source>
</evidence>
<feature type="binding site" evidence="18">
    <location>
        <position position="60"/>
    </location>
    <ligand>
        <name>K(+)</name>
        <dbReference type="ChEBI" id="CHEBI:29103"/>
    </ligand>
</feature>
<comment type="similarity">
    <text evidence="3 19">In the N-terminal section; belongs to the NnrE/AIBP family.</text>
</comment>
<comment type="similarity">
    <text evidence="4 19">In the C-terminal section; belongs to the NnrD/CARKD family.</text>
</comment>
<dbReference type="PANTHER" id="PTHR12592">
    <property type="entry name" value="ATP-DEPENDENT (S)-NAD(P)H-HYDRATE DEHYDRATASE FAMILY MEMBER"/>
    <property type="match status" value="1"/>
</dbReference>
<feature type="binding site" evidence="18">
    <location>
        <position position="155"/>
    </location>
    <ligand>
        <name>(6S)-NADPHX</name>
        <dbReference type="ChEBI" id="CHEBI:64076"/>
    </ligand>
</feature>
<dbReference type="NCBIfam" id="TIGR00196">
    <property type="entry name" value="yjeF_cterm"/>
    <property type="match status" value="1"/>
</dbReference>
<evidence type="ECO:0000256" key="11">
    <source>
        <dbReference type="ARBA" id="ARBA00023235"/>
    </source>
</evidence>
<feature type="binding site" evidence="18">
    <location>
        <begin position="126"/>
        <end position="132"/>
    </location>
    <ligand>
        <name>(6S)-NADPHX</name>
        <dbReference type="ChEBI" id="CHEBI:64076"/>
    </ligand>
</feature>
<dbReference type="PROSITE" id="PS51383">
    <property type="entry name" value="YJEF_C_3"/>
    <property type="match status" value="1"/>
</dbReference>
<comment type="function">
    <text evidence="18">Catalyzes the epimerization of the S- and R-forms of NAD(P)HX, a damaged form of NAD(P)H that is a result of enzymatic or heat-dependent hydration. This is a prerequisite for the S-specific NAD(P)H-hydrate dehydratase to allow the repair of both epimers of NAD(P)HX.</text>
</comment>
<evidence type="ECO:0000313" key="23">
    <source>
        <dbReference type="Proteomes" id="UP000622890"/>
    </source>
</evidence>
<keyword evidence="12 17" id="KW-0456">Lyase</keyword>
<dbReference type="EC" id="5.1.99.6" evidence="19"/>
<comment type="catalytic activity">
    <reaction evidence="1 18 19">
        <text>(6R)-NADHX = (6S)-NADHX</text>
        <dbReference type="Rhea" id="RHEA:32215"/>
        <dbReference type="ChEBI" id="CHEBI:64074"/>
        <dbReference type="ChEBI" id="CHEBI:64075"/>
        <dbReference type="EC" id="5.1.99.6"/>
    </reaction>
</comment>
<comment type="catalytic activity">
    <reaction evidence="15 17 19">
        <text>(6S)-NADHX + ADP = AMP + phosphate + NADH + H(+)</text>
        <dbReference type="Rhea" id="RHEA:32223"/>
        <dbReference type="ChEBI" id="CHEBI:15378"/>
        <dbReference type="ChEBI" id="CHEBI:43474"/>
        <dbReference type="ChEBI" id="CHEBI:57945"/>
        <dbReference type="ChEBI" id="CHEBI:64074"/>
        <dbReference type="ChEBI" id="CHEBI:456215"/>
        <dbReference type="ChEBI" id="CHEBI:456216"/>
        <dbReference type="EC" id="4.2.1.136"/>
    </reaction>
</comment>
<evidence type="ECO:0000256" key="19">
    <source>
        <dbReference type="PIRNR" id="PIRNR017184"/>
    </source>
</evidence>
<feature type="binding site" evidence="18">
    <location>
        <position position="122"/>
    </location>
    <ligand>
        <name>K(+)</name>
        <dbReference type="ChEBI" id="CHEBI:29103"/>
    </ligand>
</feature>
<keyword evidence="6 17" id="KW-0547">Nucleotide-binding</keyword>
<comment type="catalytic activity">
    <reaction evidence="2 18 19">
        <text>(6R)-NADPHX = (6S)-NADPHX</text>
        <dbReference type="Rhea" id="RHEA:32227"/>
        <dbReference type="ChEBI" id="CHEBI:64076"/>
        <dbReference type="ChEBI" id="CHEBI:64077"/>
        <dbReference type="EC" id="5.1.99.6"/>
    </reaction>
</comment>
<feature type="binding site" evidence="17">
    <location>
        <position position="258"/>
    </location>
    <ligand>
        <name>(6S)-NADPHX</name>
        <dbReference type="ChEBI" id="CHEBI:64076"/>
    </ligand>
</feature>
<dbReference type="AlphaFoldDB" id="A0A934SV81"/>
<evidence type="ECO:0000256" key="2">
    <source>
        <dbReference type="ARBA" id="ARBA00000909"/>
    </source>
</evidence>
<feature type="binding site" evidence="17">
    <location>
        <begin position="402"/>
        <end position="406"/>
    </location>
    <ligand>
        <name>AMP</name>
        <dbReference type="ChEBI" id="CHEBI:456215"/>
    </ligand>
</feature>
<evidence type="ECO:0000256" key="12">
    <source>
        <dbReference type="ARBA" id="ARBA00023239"/>
    </source>
</evidence>
<dbReference type="GO" id="GO:0046872">
    <property type="term" value="F:metal ion binding"/>
    <property type="evidence" value="ECO:0007669"/>
    <property type="project" value="UniProtKB-UniRule"/>
</dbReference>
<dbReference type="GO" id="GO:0046496">
    <property type="term" value="P:nicotinamide nucleotide metabolic process"/>
    <property type="evidence" value="ECO:0007669"/>
    <property type="project" value="UniProtKB-UniRule"/>
</dbReference>
<dbReference type="GO" id="GO:0005524">
    <property type="term" value="F:ATP binding"/>
    <property type="evidence" value="ECO:0007669"/>
    <property type="project" value="UniProtKB-UniRule"/>
</dbReference>
<keyword evidence="13" id="KW-0511">Multifunctional enzyme</keyword>
<dbReference type="InterPro" id="IPR030677">
    <property type="entry name" value="Nnr"/>
</dbReference>
<feature type="binding site" evidence="17">
    <location>
        <position position="432"/>
    </location>
    <ligand>
        <name>(6S)-NADPHX</name>
        <dbReference type="ChEBI" id="CHEBI:64076"/>
    </ligand>
</feature>
<accession>A0A934SV81</accession>
<dbReference type="GO" id="GO:0110051">
    <property type="term" value="P:metabolite repair"/>
    <property type="evidence" value="ECO:0007669"/>
    <property type="project" value="TreeGrafter"/>
</dbReference>
<comment type="similarity">
    <text evidence="18">Belongs to the NnrE/AIBP family.</text>
</comment>
<evidence type="ECO:0000259" key="20">
    <source>
        <dbReference type="PROSITE" id="PS51383"/>
    </source>
</evidence>
<reference evidence="22" key="1">
    <citation type="submission" date="2021-01" db="EMBL/GenBank/DDBJ databases">
        <title>Genome sequence of strain Noviherbaspirillum sp. DKR-6.</title>
        <authorList>
            <person name="Chaudhary D.K."/>
        </authorList>
    </citation>
    <scope>NUCLEOTIDE SEQUENCE</scope>
    <source>
        <strain evidence="22">DKR-6</strain>
    </source>
</reference>
<keyword evidence="7 17" id="KW-0067">ATP-binding</keyword>
<evidence type="ECO:0000256" key="1">
    <source>
        <dbReference type="ARBA" id="ARBA00000013"/>
    </source>
</evidence>
<evidence type="ECO:0000256" key="18">
    <source>
        <dbReference type="HAMAP-Rule" id="MF_01966"/>
    </source>
</evidence>
<comment type="similarity">
    <text evidence="17">Belongs to the NnrD/CARKD family.</text>
</comment>
<comment type="caution">
    <text evidence="18">Lacks conserved residue(s) required for the propagation of feature annotation.</text>
</comment>
<organism evidence="22 23">
    <name type="scientific">Noviherbaspirillum pedocola</name>
    <dbReference type="NCBI Taxonomy" id="2801341"/>
    <lineage>
        <taxon>Bacteria</taxon>
        <taxon>Pseudomonadati</taxon>
        <taxon>Pseudomonadota</taxon>
        <taxon>Betaproteobacteria</taxon>
        <taxon>Burkholderiales</taxon>
        <taxon>Oxalobacteraceae</taxon>
        <taxon>Noviherbaspirillum</taxon>
    </lineage>
</organism>
<evidence type="ECO:0000256" key="16">
    <source>
        <dbReference type="ARBA" id="ARBA00049209"/>
    </source>
</evidence>
<gene>
    <name evidence="17" type="primary">nnrD</name>
    <name evidence="18" type="synonym">nnrE</name>
    <name evidence="22" type="ORF">JJB74_14200</name>
</gene>
<dbReference type="PROSITE" id="PS51385">
    <property type="entry name" value="YJEF_N"/>
    <property type="match status" value="1"/>
</dbReference>
<dbReference type="InterPro" id="IPR029056">
    <property type="entry name" value="Ribokinase-like"/>
</dbReference>
<keyword evidence="8 17" id="KW-0521">NADP</keyword>
<evidence type="ECO:0000256" key="14">
    <source>
        <dbReference type="ARBA" id="ARBA00025153"/>
    </source>
</evidence>
<evidence type="ECO:0000256" key="5">
    <source>
        <dbReference type="ARBA" id="ARBA00022723"/>
    </source>
</evidence>
<feature type="binding site" evidence="18">
    <location>
        <begin position="59"/>
        <end position="63"/>
    </location>
    <ligand>
        <name>(6S)-NADPHX</name>
        <dbReference type="ChEBI" id="CHEBI:64076"/>
    </ligand>
</feature>
<feature type="domain" description="YjeF N-terminal" evidence="21">
    <location>
        <begin position="13"/>
        <end position="215"/>
    </location>
</feature>
<evidence type="ECO:0000256" key="8">
    <source>
        <dbReference type="ARBA" id="ARBA00022857"/>
    </source>
</evidence>
<dbReference type="Gene3D" id="3.40.1190.20">
    <property type="match status" value="1"/>
</dbReference>
<dbReference type="Gene3D" id="3.40.50.10260">
    <property type="entry name" value="YjeF N-terminal domain"/>
    <property type="match status" value="1"/>
</dbReference>
<name>A0A934SV81_9BURK</name>
<dbReference type="HAMAP" id="MF_01966">
    <property type="entry name" value="NADHX_epimerase"/>
    <property type="match status" value="1"/>
</dbReference>
<feature type="binding site" evidence="17">
    <location>
        <position position="312"/>
    </location>
    <ligand>
        <name>(6S)-NADPHX</name>
        <dbReference type="ChEBI" id="CHEBI:64076"/>
    </ligand>
</feature>
<dbReference type="InterPro" id="IPR036652">
    <property type="entry name" value="YjeF_N_dom_sf"/>
</dbReference>
<evidence type="ECO:0000256" key="4">
    <source>
        <dbReference type="ARBA" id="ARBA00009524"/>
    </source>
</evidence>
<dbReference type="EMBL" id="JAEPBG010000005">
    <property type="protein sequence ID" value="MBK4735771.1"/>
    <property type="molecule type" value="Genomic_DNA"/>
</dbReference>
<dbReference type="InterPro" id="IPR004443">
    <property type="entry name" value="YjeF_N_dom"/>
</dbReference>
<dbReference type="Proteomes" id="UP000622890">
    <property type="component" value="Unassembled WGS sequence"/>
</dbReference>
<keyword evidence="5 18" id="KW-0479">Metal-binding</keyword>
<evidence type="ECO:0000256" key="17">
    <source>
        <dbReference type="HAMAP-Rule" id="MF_01965"/>
    </source>
</evidence>
<feature type="binding site" evidence="17">
    <location>
        <position position="431"/>
    </location>
    <ligand>
        <name>AMP</name>
        <dbReference type="ChEBI" id="CHEBI:456215"/>
    </ligand>
</feature>
<evidence type="ECO:0000256" key="6">
    <source>
        <dbReference type="ARBA" id="ARBA00022741"/>
    </source>
</evidence>
<dbReference type="GO" id="GO:0052856">
    <property type="term" value="F:NAD(P)HX epimerase activity"/>
    <property type="evidence" value="ECO:0007669"/>
    <property type="project" value="UniProtKB-UniRule"/>
</dbReference>
<comment type="cofactor">
    <cofactor evidence="18 19">
        <name>K(+)</name>
        <dbReference type="ChEBI" id="CHEBI:29103"/>
    </cofactor>
    <text evidence="18 19">Binds 1 potassium ion per subunit.</text>
</comment>
<proteinExistence type="inferred from homology"/>
<comment type="caution">
    <text evidence="22">The sequence shown here is derived from an EMBL/GenBank/DDBJ whole genome shotgun (WGS) entry which is preliminary data.</text>
</comment>
<comment type="subunit">
    <text evidence="17">Homotetramer.</text>
</comment>
<sequence>MPDRHALHTVAEIRRIEAAALAATPPGTLMQRAGAAAAAAAARLLRPGGRVLALAGPGNNGGDAMEAAALLANDGFAVTIRLCGDAARLPADASAALRRAQASAARFDADASADNGWDLVIDGLFGIGLARALVADMAMLVAAVNRCRCPVLALDVPSGLDADTGNIVGPGGIAVRASHTVTFIADKPGLHTADGCDYAGRVEVADLDIDAALYPPPTTLLNHPSLFSAHARPRPANSHKGSFGDVAILGGAHGMAGAAVLAARCAAFSGAGRVYAGYLDMPPAFDPMHPEIMCRHAADIDLSRAVIVAGPGFGQETAALAQLMRVLASNAALVLDADALNLIAADSALGAQLAARSQPQLITPHPLEAARLLGLSSAEVQADRLRSARSLAQRYGAVAVLKGAGSVIARPDGFAVINTTGNPALATGGSGDVLSGLCGALLAQGWPAWEAALGAVWLHGAAADWLVREGVGPIGMLAGELIPAIRRTHNRLIYGETSESSAS</sequence>
<evidence type="ECO:0000256" key="13">
    <source>
        <dbReference type="ARBA" id="ARBA00023268"/>
    </source>
</evidence>
<evidence type="ECO:0000313" key="22">
    <source>
        <dbReference type="EMBL" id="MBK4735771.1"/>
    </source>
</evidence>
<evidence type="ECO:0000259" key="21">
    <source>
        <dbReference type="PROSITE" id="PS51385"/>
    </source>
</evidence>
<evidence type="ECO:0000256" key="10">
    <source>
        <dbReference type="ARBA" id="ARBA00023027"/>
    </source>
</evidence>
<dbReference type="HAMAP" id="MF_01965">
    <property type="entry name" value="NADHX_dehydratase"/>
    <property type="match status" value="1"/>
</dbReference>
<protein>
    <recommendedName>
        <fullName evidence="19">Bifunctional NAD(P)H-hydrate repair enzyme</fullName>
    </recommendedName>
    <alternativeName>
        <fullName evidence="19">Nicotinamide nucleotide repair protein</fullName>
    </alternativeName>
    <domain>
        <recommendedName>
            <fullName evidence="19">ADP-dependent (S)-NAD(P)H-hydrate dehydratase</fullName>
            <ecNumber evidence="19">4.2.1.136</ecNumber>
        </recommendedName>
        <alternativeName>
            <fullName evidence="19">ADP-dependent NAD(P)HX dehydratase</fullName>
        </alternativeName>
    </domain>
    <domain>
        <recommendedName>
            <fullName evidence="19">NAD(P)H-hydrate epimerase</fullName>
            <ecNumber evidence="19">5.1.99.6</ecNumber>
        </recommendedName>
    </domain>
</protein>
<feature type="binding site" evidence="18">
    <location>
        <position position="158"/>
    </location>
    <ligand>
        <name>K(+)</name>
        <dbReference type="ChEBI" id="CHEBI:29103"/>
    </ligand>
</feature>
<evidence type="ECO:0000256" key="15">
    <source>
        <dbReference type="ARBA" id="ARBA00048238"/>
    </source>
</evidence>
<dbReference type="Pfam" id="PF01256">
    <property type="entry name" value="Carb_kinase"/>
    <property type="match status" value="1"/>
</dbReference>
<dbReference type="CDD" id="cd01171">
    <property type="entry name" value="YXKO-related"/>
    <property type="match status" value="1"/>
</dbReference>
<evidence type="ECO:0000256" key="7">
    <source>
        <dbReference type="ARBA" id="ARBA00022840"/>
    </source>
</evidence>
<dbReference type="GO" id="GO:0052855">
    <property type="term" value="F:ADP-dependent NAD(P)H-hydrate dehydratase activity"/>
    <property type="evidence" value="ECO:0007669"/>
    <property type="project" value="UniProtKB-UniRule"/>
</dbReference>
<keyword evidence="23" id="KW-1185">Reference proteome</keyword>
<dbReference type="SUPFAM" id="SSF64153">
    <property type="entry name" value="YjeF N-terminal domain-like"/>
    <property type="match status" value="1"/>
</dbReference>
<comment type="function">
    <text evidence="17">Catalyzes the dehydration of the S-form of NAD(P)HX at the expense of ADP, which is converted to AMP. Together with NAD(P)HX epimerase, which catalyzes the epimerization of the S- and R-forms, the enzyme allows the repair of both epimers of NAD(P)HX, a damaged form of NAD(P)H that is a result of enzymatic or heat-dependent hydration.</text>
</comment>
<feature type="domain" description="YjeF C-terminal" evidence="20">
    <location>
        <begin position="223"/>
        <end position="492"/>
    </location>
</feature>
<dbReference type="RefSeq" id="WP_200592541.1">
    <property type="nucleotide sequence ID" value="NZ_JAEPBG010000005.1"/>
</dbReference>
<keyword evidence="11 18" id="KW-0413">Isomerase</keyword>
<dbReference type="SUPFAM" id="SSF53613">
    <property type="entry name" value="Ribokinase-like"/>
    <property type="match status" value="1"/>
</dbReference>
<dbReference type="PIRSF" id="PIRSF017184">
    <property type="entry name" value="Nnr"/>
    <property type="match status" value="1"/>
</dbReference>
<dbReference type="Pfam" id="PF03853">
    <property type="entry name" value="YjeF_N"/>
    <property type="match status" value="1"/>
</dbReference>
<feature type="binding site" evidence="17">
    <location>
        <position position="365"/>
    </location>
    <ligand>
        <name>(6S)-NADPHX</name>
        <dbReference type="ChEBI" id="CHEBI:64076"/>
    </ligand>
</feature>
<keyword evidence="10 17" id="KW-0520">NAD</keyword>
<comment type="catalytic activity">
    <reaction evidence="16 17 19">
        <text>(6S)-NADPHX + ADP = AMP + phosphate + NADPH + H(+)</text>
        <dbReference type="Rhea" id="RHEA:32235"/>
        <dbReference type="ChEBI" id="CHEBI:15378"/>
        <dbReference type="ChEBI" id="CHEBI:43474"/>
        <dbReference type="ChEBI" id="CHEBI:57783"/>
        <dbReference type="ChEBI" id="CHEBI:64076"/>
        <dbReference type="ChEBI" id="CHEBI:456215"/>
        <dbReference type="ChEBI" id="CHEBI:456216"/>
        <dbReference type="EC" id="4.2.1.136"/>
    </reaction>
</comment>
<dbReference type="InterPro" id="IPR000631">
    <property type="entry name" value="CARKD"/>
</dbReference>
<dbReference type="NCBIfam" id="TIGR00197">
    <property type="entry name" value="yjeF_nterm"/>
    <property type="match status" value="1"/>
</dbReference>
<dbReference type="PANTHER" id="PTHR12592:SF0">
    <property type="entry name" value="ATP-DEPENDENT (S)-NAD(P)H-HYDRATE DEHYDRATASE"/>
    <property type="match status" value="1"/>
</dbReference>
<dbReference type="EC" id="4.2.1.136" evidence="19"/>
<keyword evidence="9 18" id="KW-0630">Potassium</keyword>